<dbReference type="InterPro" id="IPR010368">
    <property type="entry name" value="Com_YlbF"/>
</dbReference>
<evidence type="ECO:0000313" key="2">
    <source>
        <dbReference type="Proteomes" id="UP000013520"/>
    </source>
</evidence>
<dbReference type="Gene3D" id="1.20.1500.10">
    <property type="entry name" value="YheA/YmcA-like"/>
    <property type="match status" value="1"/>
</dbReference>
<accession>R4KK73</accession>
<dbReference type="InterPro" id="IPR023378">
    <property type="entry name" value="YheA/YmcA-like_dom_sf"/>
</dbReference>
<dbReference type="EMBL" id="CP003273">
    <property type="protein sequence ID" value="AGL03034.1"/>
    <property type="molecule type" value="Genomic_DNA"/>
</dbReference>
<dbReference type="eggNOG" id="COG3679">
    <property type="taxonomic scope" value="Bacteria"/>
</dbReference>
<dbReference type="STRING" id="767817.Desgi_3712"/>
<proteinExistence type="predicted"/>
<dbReference type="KEGG" id="dgi:Desgi_3712"/>
<sequence>MSQDVFEKATALGNSIIDSEEFKEIQKREKDMLGDPDAQNLLKKFHELQSIQKEKQKKGDQLTPEEAKEFERVQLKIVENKAIKAFSEAQNKFQSMMNQVMKIIKEAGVSKIKE</sequence>
<dbReference type="AlphaFoldDB" id="R4KK73"/>
<evidence type="ECO:0000313" key="1">
    <source>
        <dbReference type="EMBL" id="AGL03034.1"/>
    </source>
</evidence>
<gene>
    <name evidence="1" type="ORF">Desgi_3712</name>
</gene>
<name>R4KK73_9FIRM</name>
<organism evidence="1 2">
    <name type="scientific">Desulfoscipio gibsoniae DSM 7213</name>
    <dbReference type="NCBI Taxonomy" id="767817"/>
    <lineage>
        <taxon>Bacteria</taxon>
        <taxon>Bacillati</taxon>
        <taxon>Bacillota</taxon>
        <taxon>Clostridia</taxon>
        <taxon>Eubacteriales</taxon>
        <taxon>Desulfallaceae</taxon>
        <taxon>Desulfoscipio</taxon>
    </lineage>
</organism>
<reference evidence="1 2" key="1">
    <citation type="submission" date="2012-01" db="EMBL/GenBank/DDBJ databases">
        <title>Complete sequence of Desulfotomaculum gibsoniae DSM 7213.</title>
        <authorList>
            <consortium name="US DOE Joint Genome Institute"/>
            <person name="Lucas S."/>
            <person name="Han J."/>
            <person name="Lapidus A."/>
            <person name="Cheng J.-F."/>
            <person name="Goodwin L."/>
            <person name="Pitluck S."/>
            <person name="Peters L."/>
            <person name="Ovchinnikova G."/>
            <person name="Teshima H."/>
            <person name="Detter J.C."/>
            <person name="Han C."/>
            <person name="Tapia R."/>
            <person name="Land M."/>
            <person name="Hauser L."/>
            <person name="Kyrpides N."/>
            <person name="Ivanova N."/>
            <person name="Pagani I."/>
            <person name="Parshina S."/>
            <person name="Plugge C."/>
            <person name="Muyzer G."/>
            <person name="Kuever J."/>
            <person name="Ivanova A."/>
            <person name="Nazina T."/>
            <person name="Klenk H.-P."/>
            <person name="Brambilla E."/>
            <person name="Spring S."/>
            <person name="Stams A.F."/>
            <person name="Woyke T."/>
        </authorList>
    </citation>
    <scope>NUCLEOTIDE SEQUENCE [LARGE SCALE GENOMIC DNA]</scope>
    <source>
        <strain evidence="1 2">DSM 7213</strain>
    </source>
</reference>
<dbReference type="SUPFAM" id="SSF158622">
    <property type="entry name" value="YheA/YmcA-like"/>
    <property type="match status" value="1"/>
</dbReference>
<protein>
    <submittedName>
        <fullName evidence="1">Uncharacterized protein</fullName>
    </submittedName>
</protein>
<dbReference type="Proteomes" id="UP000013520">
    <property type="component" value="Chromosome"/>
</dbReference>
<dbReference type="Pfam" id="PF06133">
    <property type="entry name" value="Com_YlbF"/>
    <property type="match status" value="1"/>
</dbReference>
<dbReference type="HOGENOM" id="CLU_140243_1_1_9"/>
<dbReference type="OrthoDB" id="1808528at2"/>
<keyword evidence="2" id="KW-1185">Reference proteome</keyword>
<dbReference type="RefSeq" id="WP_006520424.1">
    <property type="nucleotide sequence ID" value="NC_021184.1"/>
</dbReference>